<dbReference type="InterPro" id="IPR036249">
    <property type="entry name" value="Thioredoxin-like_sf"/>
</dbReference>
<keyword evidence="4" id="KW-0408">Iron</keyword>
<dbReference type="Proteomes" id="UP000649604">
    <property type="component" value="Unassembled WGS sequence"/>
</dbReference>
<dbReference type="Pfam" id="PF10589">
    <property type="entry name" value="NADH_4Fe-4S"/>
    <property type="match status" value="1"/>
</dbReference>
<dbReference type="GO" id="GO:0051539">
    <property type="term" value="F:4 iron, 4 sulfur cluster binding"/>
    <property type="evidence" value="ECO:0007669"/>
    <property type="project" value="UniProtKB-KW"/>
</dbReference>
<dbReference type="FunFam" id="3.40.50.11540:FF:000001">
    <property type="entry name" value="NADH dehydrogenase [ubiquinone] flavoprotein 1, mitochondrial"/>
    <property type="match status" value="1"/>
</dbReference>
<sequence length="557" mass="61356">MATYRAHVLVSSDAESRLRGSEDLLLCFRDELAKRHLEDEIMVVESGSPGHNIPLPAVSVYPEGVVYQGITPEDVPLIVEEHLYKGRIVDQLRSEAPSLTGQIVRLPKMTKHLQEQQKIVLKNCGAINPELIEEYIAADGYMAVGKALTEMTPAEVLREIKFSELRGRGGAGFPTGRKLEFALGAKSDTKYIVCNADESEPGTFKDRLIIEGDPHTLLEGMILAGYCIGANEGYIYIRGEYVLAYDRLVTAIEQARDMGLLGKNIFDSGFDFDIFVHTGAGAYVCGEETALLNSLEGQRGEPRKRPPFPPTEGLHQQPTIVNNVETLANLPPIILHGADWYKQFGTENSRGTKVYTILGNITNTGLIEVPMGITLREVIEFYGGSMKDGRPFKLAQTGGSSGSIIPKELIDVPMDYGSMLKYGLSMGSGALLICDDRTCVVDLIKVLLNFFQVESCGKCAPCRIGTKQLYDTFTRIAGGIGTLEELERATQLGEQLRTMCFCGLGQTAPMPILTGLQYFRPEIEAHITEQFCESNVCEFELLKQQKKKRQPLQKAAA</sequence>
<dbReference type="SUPFAM" id="SSF142984">
    <property type="entry name" value="Nqo1 middle domain-like"/>
    <property type="match status" value="1"/>
</dbReference>
<feature type="region of interest" description="Disordered" evidence="6">
    <location>
        <begin position="296"/>
        <end position="315"/>
    </location>
</feature>
<dbReference type="Gene3D" id="1.20.1440.230">
    <property type="entry name" value="NADH-ubiquinone oxidoreductase 51kDa subunit, iron-sulphur binding domain"/>
    <property type="match status" value="1"/>
</dbReference>
<dbReference type="FunFam" id="1.20.1440.230:FF:000001">
    <property type="entry name" value="Mitochondrial NADH dehydrogenase flavoprotein 1"/>
    <property type="match status" value="1"/>
</dbReference>
<accession>A0A9D5Q4J9</accession>
<protein>
    <submittedName>
        <fullName evidence="8">NADH-quinone oxidoreductase subunit NuoF</fullName>
    </submittedName>
</protein>
<dbReference type="InterPro" id="IPR011538">
    <property type="entry name" value="Nuo51_FMN-bd"/>
</dbReference>
<evidence type="ECO:0000313" key="8">
    <source>
        <dbReference type="EMBL" id="MBD3323353.1"/>
    </source>
</evidence>
<feature type="domain" description="NADH-ubiquinone oxidoreductase 51kDa subunit iron-sulphur binding" evidence="7">
    <location>
        <begin position="441"/>
        <end position="486"/>
    </location>
</feature>
<dbReference type="PANTHER" id="PTHR43578:SF3">
    <property type="entry name" value="NADH-QUINONE OXIDOREDUCTASE SUBUNIT F"/>
    <property type="match status" value="1"/>
</dbReference>
<dbReference type="EMBL" id="WJJP01000059">
    <property type="protein sequence ID" value="MBD3323353.1"/>
    <property type="molecule type" value="Genomic_DNA"/>
</dbReference>
<comment type="caution">
    <text evidence="8">The sequence shown here is derived from an EMBL/GenBank/DDBJ whole genome shotgun (WGS) entry which is preliminary data.</text>
</comment>
<dbReference type="Gene3D" id="3.10.20.600">
    <property type="match status" value="1"/>
</dbReference>
<dbReference type="InterPro" id="IPR019575">
    <property type="entry name" value="Nuop51_4Fe4S-bd"/>
</dbReference>
<dbReference type="Gene3D" id="3.40.50.11540">
    <property type="entry name" value="NADH-ubiquinone oxidoreductase 51kDa subunit"/>
    <property type="match status" value="1"/>
</dbReference>
<keyword evidence="5" id="KW-0411">Iron-sulfur</keyword>
<reference evidence="8" key="1">
    <citation type="submission" date="2019-11" db="EMBL/GenBank/DDBJ databases">
        <title>Microbial mats filling the niche in hypersaline microbial mats.</title>
        <authorList>
            <person name="Wong H.L."/>
            <person name="Macleod F.I."/>
            <person name="White R.A. III"/>
            <person name="Burns B.P."/>
        </authorList>
    </citation>
    <scope>NUCLEOTIDE SEQUENCE</scope>
    <source>
        <strain evidence="8">Rbin_158</strain>
    </source>
</reference>
<keyword evidence="3" id="KW-0479">Metal-binding</keyword>
<evidence type="ECO:0000256" key="1">
    <source>
        <dbReference type="ARBA" id="ARBA00007523"/>
    </source>
</evidence>
<organism evidence="8 9">
    <name type="scientific">candidate division KSB3 bacterium</name>
    <dbReference type="NCBI Taxonomy" id="2044937"/>
    <lineage>
        <taxon>Bacteria</taxon>
        <taxon>candidate division KSB3</taxon>
    </lineage>
</organism>
<evidence type="ECO:0000256" key="5">
    <source>
        <dbReference type="ARBA" id="ARBA00023014"/>
    </source>
</evidence>
<dbReference type="SMART" id="SM00928">
    <property type="entry name" value="NADH_4Fe-4S"/>
    <property type="match status" value="1"/>
</dbReference>
<dbReference type="InterPro" id="IPR037207">
    <property type="entry name" value="Nuop51_4Fe4S-bd_sf"/>
</dbReference>
<evidence type="ECO:0000256" key="3">
    <source>
        <dbReference type="ARBA" id="ARBA00022723"/>
    </source>
</evidence>
<dbReference type="GO" id="GO:0008137">
    <property type="term" value="F:NADH dehydrogenase (ubiquinone) activity"/>
    <property type="evidence" value="ECO:0007669"/>
    <property type="project" value="InterPro"/>
</dbReference>
<dbReference type="SUPFAM" id="SSF142019">
    <property type="entry name" value="Nqo1 FMN-binding domain-like"/>
    <property type="match status" value="1"/>
</dbReference>
<evidence type="ECO:0000256" key="4">
    <source>
        <dbReference type="ARBA" id="ARBA00023004"/>
    </source>
</evidence>
<name>A0A9D5Q4J9_9BACT</name>
<gene>
    <name evidence="8" type="primary">nuoF</name>
    <name evidence="8" type="ORF">GF339_02145</name>
</gene>
<evidence type="ECO:0000256" key="6">
    <source>
        <dbReference type="SAM" id="MobiDB-lite"/>
    </source>
</evidence>
<dbReference type="Gene3D" id="3.40.30.10">
    <property type="entry name" value="Glutaredoxin"/>
    <property type="match status" value="1"/>
</dbReference>
<evidence type="ECO:0000313" key="9">
    <source>
        <dbReference type="Proteomes" id="UP000649604"/>
    </source>
</evidence>
<evidence type="ECO:0000259" key="7">
    <source>
        <dbReference type="SMART" id="SM00928"/>
    </source>
</evidence>
<comment type="similarity">
    <text evidence="1">Belongs to the complex I 51 kDa subunit family.</text>
</comment>
<dbReference type="InterPro" id="IPR037225">
    <property type="entry name" value="Nuo51_FMN-bd_sf"/>
</dbReference>
<dbReference type="Pfam" id="PF10531">
    <property type="entry name" value="SLBB"/>
    <property type="match status" value="1"/>
</dbReference>
<dbReference type="InterPro" id="IPR019554">
    <property type="entry name" value="Soluble_ligand-bd"/>
</dbReference>
<dbReference type="PROSITE" id="PS00644">
    <property type="entry name" value="COMPLEX1_51K_1"/>
    <property type="match status" value="1"/>
</dbReference>
<dbReference type="SUPFAM" id="SSF52833">
    <property type="entry name" value="Thioredoxin-like"/>
    <property type="match status" value="1"/>
</dbReference>
<dbReference type="AlphaFoldDB" id="A0A9D5Q4J9"/>
<dbReference type="CDD" id="cd02980">
    <property type="entry name" value="TRX_Fd_family"/>
    <property type="match status" value="1"/>
</dbReference>
<keyword evidence="2" id="KW-0004">4Fe-4S</keyword>
<dbReference type="NCBIfam" id="NF010120">
    <property type="entry name" value="PRK13596.1"/>
    <property type="match status" value="1"/>
</dbReference>
<dbReference type="PANTHER" id="PTHR43578">
    <property type="entry name" value="NADH-QUINONE OXIDOREDUCTASE SUBUNIT F"/>
    <property type="match status" value="1"/>
</dbReference>
<dbReference type="SUPFAM" id="SSF140490">
    <property type="entry name" value="Nqo1C-terminal domain-like"/>
    <property type="match status" value="1"/>
</dbReference>
<dbReference type="Gene3D" id="6.10.250.1450">
    <property type="match status" value="1"/>
</dbReference>
<dbReference type="GO" id="GO:0010181">
    <property type="term" value="F:FMN binding"/>
    <property type="evidence" value="ECO:0007669"/>
    <property type="project" value="InterPro"/>
</dbReference>
<evidence type="ECO:0000256" key="2">
    <source>
        <dbReference type="ARBA" id="ARBA00022485"/>
    </source>
</evidence>
<dbReference type="PROSITE" id="PS00645">
    <property type="entry name" value="COMPLEX1_51K_2"/>
    <property type="match status" value="1"/>
</dbReference>
<dbReference type="Pfam" id="PF01512">
    <property type="entry name" value="Complex1_51K"/>
    <property type="match status" value="1"/>
</dbReference>
<proteinExistence type="inferred from homology"/>
<dbReference type="GO" id="GO:0046872">
    <property type="term" value="F:metal ion binding"/>
    <property type="evidence" value="ECO:0007669"/>
    <property type="project" value="UniProtKB-KW"/>
</dbReference>
<dbReference type="InterPro" id="IPR001949">
    <property type="entry name" value="NADH-UbQ_OxRdtase_51kDa_CS"/>
</dbReference>